<accession>A0ABD5QI16</accession>
<dbReference type="InterPro" id="IPR003148">
    <property type="entry name" value="RCK_N"/>
</dbReference>
<feature type="transmembrane region" description="Helical" evidence="7">
    <location>
        <begin position="104"/>
        <end position="128"/>
    </location>
</feature>
<evidence type="ECO:0000256" key="4">
    <source>
        <dbReference type="ARBA" id="ARBA00022692"/>
    </source>
</evidence>
<keyword evidence="5 7" id="KW-1133">Transmembrane helix</keyword>
<evidence type="ECO:0000259" key="8">
    <source>
        <dbReference type="Pfam" id="PF00999"/>
    </source>
</evidence>
<dbReference type="SUPFAM" id="SSF51735">
    <property type="entry name" value="NAD(P)-binding Rossmann-fold domains"/>
    <property type="match status" value="1"/>
</dbReference>
<dbReference type="Pfam" id="PF02254">
    <property type="entry name" value="TrkA_N"/>
    <property type="match status" value="1"/>
</dbReference>
<dbReference type="Pfam" id="PF00999">
    <property type="entry name" value="Na_H_Exchanger"/>
    <property type="match status" value="1"/>
</dbReference>
<evidence type="ECO:0000256" key="3">
    <source>
        <dbReference type="ARBA" id="ARBA00022448"/>
    </source>
</evidence>
<proteinExistence type="inferred from homology"/>
<dbReference type="Proteomes" id="UP001595925">
    <property type="component" value="Unassembled WGS sequence"/>
</dbReference>
<evidence type="ECO:0000256" key="5">
    <source>
        <dbReference type="ARBA" id="ARBA00022989"/>
    </source>
</evidence>
<organism evidence="10 11">
    <name type="scientific">Saliphagus infecundisoli</name>
    <dbReference type="NCBI Taxonomy" id="1849069"/>
    <lineage>
        <taxon>Archaea</taxon>
        <taxon>Methanobacteriati</taxon>
        <taxon>Methanobacteriota</taxon>
        <taxon>Stenosarchaea group</taxon>
        <taxon>Halobacteria</taxon>
        <taxon>Halobacteriales</taxon>
        <taxon>Natrialbaceae</taxon>
        <taxon>Saliphagus</taxon>
    </lineage>
</organism>
<comment type="similarity">
    <text evidence="2">Belongs to the monovalent cation:proton antiporter 2 (CPA2) transporter (TC 2.A.37) family.</text>
</comment>
<dbReference type="PANTHER" id="PTHR42751:SF3">
    <property type="entry name" value="SODIUM_GLUTAMATE SYMPORTER"/>
    <property type="match status" value="1"/>
</dbReference>
<dbReference type="PANTHER" id="PTHR42751">
    <property type="entry name" value="SODIUM/HYDROGEN EXCHANGER FAMILY/TRKA DOMAIN PROTEIN"/>
    <property type="match status" value="1"/>
</dbReference>
<gene>
    <name evidence="10" type="ORF">ACFPFO_16570</name>
</gene>
<evidence type="ECO:0000256" key="6">
    <source>
        <dbReference type="ARBA" id="ARBA00023136"/>
    </source>
</evidence>
<feature type="domain" description="RCK N-terminal" evidence="9">
    <location>
        <begin position="426"/>
        <end position="536"/>
    </location>
</feature>
<feature type="transmembrane region" description="Helical" evidence="7">
    <location>
        <begin position="134"/>
        <end position="153"/>
    </location>
</feature>
<dbReference type="Gene3D" id="1.20.1530.20">
    <property type="match status" value="1"/>
</dbReference>
<dbReference type="AlphaFoldDB" id="A0ABD5QI16"/>
<feature type="transmembrane region" description="Helical" evidence="7">
    <location>
        <begin position="308"/>
        <end position="331"/>
    </location>
</feature>
<evidence type="ECO:0000259" key="9">
    <source>
        <dbReference type="Pfam" id="PF02254"/>
    </source>
</evidence>
<keyword evidence="4 7" id="KW-0812">Transmembrane</keyword>
<reference evidence="10 11" key="1">
    <citation type="journal article" date="2019" name="Int. J. Syst. Evol. Microbiol.">
        <title>The Global Catalogue of Microorganisms (GCM) 10K type strain sequencing project: providing services to taxonomists for standard genome sequencing and annotation.</title>
        <authorList>
            <consortium name="The Broad Institute Genomics Platform"/>
            <consortium name="The Broad Institute Genome Sequencing Center for Infectious Disease"/>
            <person name="Wu L."/>
            <person name="Ma J."/>
        </authorList>
    </citation>
    <scope>NUCLEOTIDE SEQUENCE [LARGE SCALE GENOMIC DNA]</scope>
    <source>
        <strain evidence="10 11">CGMCC 1.15824</strain>
    </source>
</reference>
<feature type="transmembrane region" description="Helical" evidence="7">
    <location>
        <begin position="351"/>
        <end position="368"/>
    </location>
</feature>
<feature type="transmembrane region" description="Helical" evidence="7">
    <location>
        <begin position="20"/>
        <end position="41"/>
    </location>
</feature>
<evidence type="ECO:0000256" key="1">
    <source>
        <dbReference type="ARBA" id="ARBA00004141"/>
    </source>
</evidence>
<feature type="transmembrane region" description="Helical" evidence="7">
    <location>
        <begin position="48"/>
        <end position="66"/>
    </location>
</feature>
<protein>
    <submittedName>
        <fullName evidence="10">Cation:proton antiporter</fullName>
    </submittedName>
</protein>
<keyword evidence="6 7" id="KW-0472">Membrane</keyword>
<keyword evidence="3" id="KW-0813">Transport</keyword>
<name>A0ABD5QI16_9EURY</name>
<feature type="transmembrane region" description="Helical" evidence="7">
    <location>
        <begin position="374"/>
        <end position="395"/>
    </location>
</feature>
<sequence>MLFDVGRKVPSMLGLLQTGSLPFASDFAVIIITAVLLSYIARLTGQPTIVAYIFTGLVLGPVFLDVVSQSELVVLMSELGLGFLLFLIGMKMRIDDIREILRPIVNIAIWQTVLQTALAFVVAFALGFTLLETTIIALATVFGATPIIVKLLSDKDELATLPGKIDVGVLIIQDIYLVILLAVLSADSLSNPQEIAVSVGTILLLMSGIGIVSYLSARYLLPSLFKAVADDRRAFFIVGIAWAFVFILGTEQLDLSLEVGAFLAGLSLAQVPYTSELTERIRPITDFFMVVFFTSIGLQLAADNLLAYWVEALIASAALMIGNFLIIFYLIDRERFTPETSFIGSLNMAQVSEFSLVVGALAVTQGFIDASILGYLSLMAIVTMSLSTYLINYNYEIYERVKPYLARFESEEKRDVDLHVYQDHAVVVGYDEIIRAALPTLQEHFGDVVVVDRNPAHAEIHQSADYEYIYGDFKHGEIRSGAGLKRAAFVLSSTVESDINQIVLEEVGDQTVVFAEAESVTDAANLYDRGAHYVILSTALTSEKLADHLHRYFNDPAEFWSVVDSDIGHLRWIRGEFDG</sequence>
<evidence type="ECO:0000313" key="10">
    <source>
        <dbReference type="EMBL" id="MFC4989338.1"/>
    </source>
</evidence>
<comment type="subcellular location">
    <subcellularLocation>
        <location evidence="1">Membrane</location>
        <topology evidence="1">Multi-pass membrane protein</topology>
    </subcellularLocation>
</comment>
<feature type="transmembrane region" description="Helical" evidence="7">
    <location>
        <begin position="233"/>
        <end position="249"/>
    </location>
</feature>
<dbReference type="Gene3D" id="3.40.50.720">
    <property type="entry name" value="NAD(P)-binding Rossmann-like Domain"/>
    <property type="match status" value="1"/>
</dbReference>
<dbReference type="RefSeq" id="WP_380683632.1">
    <property type="nucleotide sequence ID" value="NZ_JAIVEF010000017.1"/>
</dbReference>
<evidence type="ECO:0000256" key="7">
    <source>
        <dbReference type="SAM" id="Phobius"/>
    </source>
</evidence>
<feature type="transmembrane region" description="Helical" evidence="7">
    <location>
        <begin position="195"/>
        <end position="221"/>
    </location>
</feature>
<keyword evidence="11" id="KW-1185">Reference proteome</keyword>
<evidence type="ECO:0000313" key="11">
    <source>
        <dbReference type="Proteomes" id="UP001595925"/>
    </source>
</evidence>
<feature type="domain" description="Cation/H+ exchanger transmembrane" evidence="8">
    <location>
        <begin position="32"/>
        <end position="386"/>
    </location>
</feature>
<evidence type="ECO:0000256" key="2">
    <source>
        <dbReference type="ARBA" id="ARBA00005551"/>
    </source>
</evidence>
<feature type="transmembrane region" description="Helical" evidence="7">
    <location>
        <begin position="72"/>
        <end position="92"/>
    </location>
</feature>
<feature type="transmembrane region" description="Helical" evidence="7">
    <location>
        <begin position="165"/>
        <end position="183"/>
    </location>
</feature>
<dbReference type="InterPro" id="IPR038770">
    <property type="entry name" value="Na+/solute_symporter_sf"/>
</dbReference>
<comment type="caution">
    <text evidence="10">The sequence shown here is derived from an EMBL/GenBank/DDBJ whole genome shotgun (WGS) entry which is preliminary data.</text>
</comment>
<dbReference type="EMBL" id="JBHSJG010000047">
    <property type="protein sequence ID" value="MFC4989338.1"/>
    <property type="molecule type" value="Genomic_DNA"/>
</dbReference>
<dbReference type="GO" id="GO:0016020">
    <property type="term" value="C:membrane"/>
    <property type="evidence" value="ECO:0007669"/>
    <property type="project" value="UniProtKB-SubCell"/>
</dbReference>
<dbReference type="InterPro" id="IPR006153">
    <property type="entry name" value="Cation/H_exchanger_TM"/>
</dbReference>
<dbReference type="InterPro" id="IPR036291">
    <property type="entry name" value="NAD(P)-bd_dom_sf"/>
</dbReference>